<gene>
    <name evidence="1" type="ORF">G2W53_032251</name>
</gene>
<name>A0A834SYJ1_9FABA</name>
<dbReference type="AlphaFoldDB" id="A0A834SYJ1"/>
<dbReference type="EMBL" id="JAAIUW010000010">
    <property type="protein sequence ID" value="KAF7811275.1"/>
    <property type="molecule type" value="Genomic_DNA"/>
</dbReference>
<keyword evidence="2" id="KW-1185">Reference proteome</keyword>
<dbReference type="Proteomes" id="UP000634136">
    <property type="component" value="Unassembled WGS sequence"/>
</dbReference>
<comment type="caution">
    <text evidence="1">The sequence shown here is derived from an EMBL/GenBank/DDBJ whole genome shotgun (WGS) entry which is preliminary data.</text>
</comment>
<evidence type="ECO:0000313" key="1">
    <source>
        <dbReference type="EMBL" id="KAF7811275.1"/>
    </source>
</evidence>
<evidence type="ECO:0000313" key="2">
    <source>
        <dbReference type="Proteomes" id="UP000634136"/>
    </source>
</evidence>
<organism evidence="1 2">
    <name type="scientific">Senna tora</name>
    <dbReference type="NCBI Taxonomy" id="362788"/>
    <lineage>
        <taxon>Eukaryota</taxon>
        <taxon>Viridiplantae</taxon>
        <taxon>Streptophyta</taxon>
        <taxon>Embryophyta</taxon>
        <taxon>Tracheophyta</taxon>
        <taxon>Spermatophyta</taxon>
        <taxon>Magnoliopsida</taxon>
        <taxon>eudicotyledons</taxon>
        <taxon>Gunneridae</taxon>
        <taxon>Pentapetalae</taxon>
        <taxon>rosids</taxon>
        <taxon>fabids</taxon>
        <taxon>Fabales</taxon>
        <taxon>Fabaceae</taxon>
        <taxon>Caesalpinioideae</taxon>
        <taxon>Cassia clade</taxon>
        <taxon>Senna</taxon>
    </lineage>
</organism>
<reference evidence="1" key="1">
    <citation type="submission" date="2020-09" db="EMBL/GenBank/DDBJ databases">
        <title>Genome-Enabled Discovery of Anthraquinone Biosynthesis in Senna tora.</title>
        <authorList>
            <person name="Kang S.-H."/>
            <person name="Pandey R.P."/>
            <person name="Lee C.-M."/>
            <person name="Sim J.-S."/>
            <person name="Jeong J.-T."/>
            <person name="Choi B.-S."/>
            <person name="Jung M."/>
            <person name="Ginzburg D."/>
            <person name="Zhao K."/>
            <person name="Won S.Y."/>
            <person name="Oh T.-J."/>
            <person name="Yu Y."/>
            <person name="Kim N.-H."/>
            <person name="Lee O.R."/>
            <person name="Lee T.-H."/>
            <person name="Bashyal P."/>
            <person name="Kim T.-S."/>
            <person name="Lee W.-H."/>
            <person name="Kawkins C."/>
            <person name="Kim C.-K."/>
            <person name="Kim J.S."/>
            <person name="Ahn B.O."/>
            <person name="Rhee S.Y."/>
            <person name="Sohng J.K."/>
        </authorList>
    </citation>
    <scope>NUCLEOTIDE SEQUENCE</scope>
    <source>
        <tissue evidence="1">Leaf</tissue>
    </source>
</reference>
<proteinExistence type="predicted"/>
<accession>A0A834SYJ1</accession>
<protein>
    <submittedName>
        <fullName evidence="1">Uncharacterized protein</fullName>
    </submittedName>
</protein>
<sequence>MVKIGFFSIFVFNTWGSLSMRILPSIERDVIRTKTTRSYTIAALFLLLRLCISSVTCKISTP</sequence>